<dbReference type="AlphaFoldDB" id="A0A6J5ZJG6"/>
<gene>
    <name evidence="1" type="ORF">UFOPK3547_00730</name>
</gene>
<dbReference type="EMBL" id="CAESAN010000050">
    <property type="protein sequence ID" value="CAB4342741.1"/>
    <property type="molecule type" value="Genomic_DNA"/>
</dbReference>
<accession>A0A6J5ZJG6</accession>
<protein>
    <submittedName>
        <fullName evidence="1">Unannotated protein</fullName>
    </submittedName>
</protein>
<sequence length="472" mass="52042">MALLLSNQADVVLALNLCNFVFEAGQDLRLVLRDHDVVLRDCDSGERRVAEAKVLERVKHHRDGRRAVGLDQRVDDYDRVALADRLVDELVIVRVERLAEGVSQRTLDAVVVDDAADGCQQVTAAGACGPVLGEVVEIDDAAFVQQLSFLSGTEDSRTRPALRPLVADEKLLLLRKLCGVGAVGQVVRTEHHLLGRRGQRDSVGRREDVVRREHQDPGFGLSFGAERYVNGHLVAVEVGVERMTDERVNLNRLAFDEHGLKGLDAETVKRRCAVQQHRVLADDVLENVPHLGHHRVDHLLGGLDVLSALVLNELGHDERLEQLKRHQLRQTALVELEVRTGDNHRAAGVVDALAEQVLTEASLLALKHVGERLQRTVARSGDGTAATAVVEECVNCFLQHAALVVDDDLGRTEVKQALEAVVAVDHAPVEVVQVGGREAAAVELDHRAKLRWDHRNRVKNHHLRLIVGAEEC</sequence>
<name>A0A6J5ZJG6_9ZZZZ</name>
<proteinExistence type="predicted"/>
<evidence type="ECO:0000313" key="1">
    <source>
        <dbReference type="EMBL" id="CAB4342741.1"/>
    </source>
</evidence>
<reference evidence="1" key="1">
    <citation type="submission" date="2020-05" db="EMBL/GenBank/DDBJ databases">
        <authorList>
            <person name="Chiriac C."/>
            <person name="Salcher M."/>
            <person name="Ghai R."/>
            <person name="Kavagutti S V."/>
        </authorList>
    </citation>
    <scope>NUCLEOTIDE SEQUENCE</scope>
</reference>
<organism evidence="1">
    <name type="scientific">freshwater metagenome</name>
    <dbReference type="NCBI Taxonomy" id="449393"/>
    <lineage>
        <taxon>unclassified sequences</taxon>
        <taxon>metagenomes</taxon>
        <taxon>ecological metagenomes</taxon>
    </lineage>
</organism>